<keyword evidence="1" id="KW-0378">Hydrolase</keyword>
<comment type="catalytic activity">
    <reaction evidence="1">
        <text>an L-aminoacyl-L-amino acid + H2O = 2 an L-alpha-amino acid</text>
        <dbReference type="Rhea" id="RHEA:48940"/>
        <dbReference type="ChEBI" id="CHEBI:15377"/>
        <dbReference type="ChEBI" id="CHEBI:59869"/>
        <dbReference type="ChEBI" id="CHEBI:77460"/>
    </reaction>
</comment>
<dbReference type="GO" id="GO:0016805">
    <property type="term" value="F:dipeptidase activity"/>
    <property type="evidence" value="ECO:0007669"/>
    <property type="project" value="UniProtKB-KW"/>
</dbReference>
<evidence type="ECO:0000256" key="2">
    <source>
        <dbReference type="SAM" id="MobiDB-lite"/>
    </source>
</evidence>
<keyword evidence="1" id="KW-0224">Dipeptidase</keyword>
<dbReference type="PANTHER" id="PTHR12994:SF17">
    <property type="entry name" value="LD30995P"/>
    <property type="match status" value="1"/>
</dbReference>
<feature type="region of interest" description="Disordered" evidence="2">
    <location>
        <begin position="185"/>
        <end position="207"/>
    </location>
</feature>
<organism evidence="3 4">
    <name type="scientific">Sutterella seckii</name>
    <dbReference type="NCBI Taxonomy" id="1944635"/>
    <lineage>
        <taxon>Bacteria</taxon>
        <taxon>Pseudomonadati</taxon>
        <taxon>Pseudomonadota</taxon>
        <taxon>Betaproteobacteria</taxon>
        <taxon>Burkholderiales</taxon>
        <taxon>Sutterellaceae</taxon>
        <taxon>Sutterella</taxon>
    </lineage>
</organism>
<evidence type="ECO:0000313" key="4">
    <source>
        <dbReference type="Proteomes" id="UP000430564"/>
    </source>
</evidence>
<gene>
    <name evidence="3" type="ORF">GBM95_10590</name>
</gene>
<dbReference type="GO" id="GO:0070004">
    <property type="term" value="F:cysteine-type exopeptidase activity"/>
    <property type="evidence" value="ECO:0007669"/>
    <property type="project" value="InterPro"/>
</dbReference>
<sequence length="228" mass="25220">MPQVEHTYGYYWTQTLHPAGYSFSDGFVNEHGLAIVSNNCNETFEEENPVVDGGVGYGIRRLMAERAKTAREAVDVAIGLVTKYGYTSGGRTYTVADRNETWQIMLLKGHRYIARKIQDDEVTYIANAFAFDKVDVNSKDVIMSPDLIEHAIKTGKYKPAKAGDYSDFSFRKAYQPVSRRAADWNKDRLGAVDGQGDDGSGSVPLLDQADAEARCGRRAEDSLGSLEA</sequence>
<comment type="similarity">
    <text evidence="1">Belongs to the peptidase C69 family.</text>
</comment>
<dbReference type="GO" id="GO:0006508">
    <property type="term" value="P:proteolysis"/>
    <property type="evidence" value="ECO:0007669"/>
    <property type="project" value="UniProtKB-KW"/>
</dbReference>
<proteinExistence type="inferred from homology"/>
<dbReference type="EC" id="3.4.-.-" evidence="1"/>
<evidence type="ECO:0000256" key="1">
    <source>
        <dbReference type="RuleBase" id="RU364089"/>
    </source>
</evidence>
<dbReference type="PANTHER" id="PTHR12994">
    <property type="entry name" value="SECERNIN"/>
    <property type="match status" value="1"/>
</dbReference>
<comment type="caution">
    <text evidence="3">The sequence shown here is derived from an EMBL/GenBank/DDBJ whole genome shotgun (WGS) entry which is preliminary data.</text>
</comment>
<dbReference type="Proteomes" id="UP000430564">
    <property type="component" value="Unassembled WGS sequence"/>
</dbReference>
<dbReference type="OrthoDB" id="9146811at2"/>
<reference evidence="3 4" key="1">
    <citation type="submission" date="2019-10" db="EMBL/GenBank/DDBJ databases">
        <title>Genome diversity of Sutterella seckii.</title>
        <authorList>
            <person name="Chaplin A.V."/>
            <person name="Sokolova S.R."/>
            <person name="Mosin K.A."/>
            <person name="Ivanova E.L."/>
            <person name="Kochetkova T.O."/>
            <person name="Goltsov A.Y."/>
            <person name="Trofimov D.Y."/>
            <person name="Efimov B.A."/>
        </authorList>
    </citation>
    <scope>NUCLEOTIDE SEQUENCE [LARGE SCALE GENOMIC DNA]</scope>
    <source>
        <strain evidence="3 4">ASD393</strain>
    </source>
</reference>
<dbReference type="Gene3D" id="3.60.60.10">
    <property type="entry name" value="Penicillin V Acylase, Chain A"/>
    <property type="match status" value="1"/>
</dbReference>
<keyword evidence="1" id="KW-0645">Protease</keyword>
<dbReference type="Pfam" id="PF03577">
    <property type="entry name" value="Peptidase_C69"/>
    <property type="match status" value="1"/>
</dbReference>
<name>A0A6I1EN76_9BURK</name>
<evidence type="ECO:0000313" key="3">
    <source>
        <dbReference type="EMBL" id="KAB7653931.1"/>
    </source>
</evidence>
<dbReference type="AlphaFoldDB" id="A0A6I1EN76"/>
<accession>A0A6I1EN76</accession>
<dbReference type="EMBL" id="WEHX01000113">
    <property type="protein sequence ID" value="KAB7653931.1"/>
    <property type="molecule type" value="Genomic_DNA"/>
</dbReference>
<dbReference type="InterPro" id="IPR005322">
    <property type="entry name" value="Peptidase_C69"/>
</dbReference>
<protein>
    <recommendedName>
        <fullName evidence="1">Dipeptidase</fullName>
        <ecNumber evidence="1">3.4.-.-</ecNumber>
    </recommendedName>
</protein>